<reference evidence="1" key="1">
    <citation type="journal article" date="2020" name="mSystems">
        <title>Genome- and Community-Level Interaction Insights into Carbon Utilization and Element Cycling Functions of Hydrothermarchaeota in Hydrothermal Sediment.</title>
        <authorList>
            <person name="Zhou Z."/>
            <person name="Liu Y."/>
            <person name="Xu W."/>
            <person name="Pan J."/>
            <person name="Luo Z.H."/>
            <person name="Li M."/>
        </authorList>
    </citation>
    <scope>NUCLEOTIDE SEQUENCE [LARGE SCALE GENOMIC DNA]</scope>
    <source>
        <strain evidence="1">SpSt-754</strain>
    </source>
</reference>
<comment type="caution">
    <text evidence="1">The sequence shown here is derived from an EMBL/GenBank/DDBJ whole genome shotgun (WGS) entry which is preliminary data.</text>
</comment>
<proteinExistence type="predicted"/>
<gene>
    <name evidence="1" type="ORF">ENV38_03025</name>
</gene>
<dbReference type="InterPro" id="IPR021457">
    <property type="entry name" value="DUF3108"/>
</dbReference>
<organism evidence="1">
    <name type="scientific">candidate division WOR-3 bacterium</name>
    <dbReference type="NCBI Taxonomy" id="2052148"/>
    <lineage>
        <taxon>Bacteria</taxon>
        <taxon>Bacteria division WOR-3</taxon>
    </lineage>
</organism>
<dbReference type="Pfam" id="PF11306">
    <property type="entry name" value="DUF3108"/>
    <property type="match status" value="1"/>
</dbReference>
<evidence type="ECO:0000313" key="1">
    <source>
        <dbReference type="EMBL" id="HGB35866.1"/>
    </source>
</evidence>
<accession>A0A7V3KN97</accession>
<name>A0A7V3KN97_UNCW3</name>
<sequence length="211" mass="24156">MSLFPLLIFCELLNYNIYLGNFRVGSGSLKYERNFEKIGGRYLSRATLVVKSEGVVNSFFPVYDSIVSIFYSDSFFTYSYERSIKEGSYKDKSKAVYSGDTVYYDDGSKFVTSGKTFDPISLIFYLREKGNIDSTLLLDYHVDKRSFKIAIHPQRVNIKGKELIKIYLDLRDPKLSKTPGELVYLFGADGDRKPLELQFKTGIGVLKARLK</sequence>
<dbReference type="AlphaFoldDB" id="A0A7V3KN97"/>
<dbReference type="EMBL" id="DTGD01000112">
    <property type="protein sequence ID" value="HGB35866.1"/>
    <property type="molecule type" value="Genomic_DNA"/>
</dbReference>
<protein>
    <submittedName>
        <fullName evidence="1">DUF3108 domain-containing protein</fullName>
    </submittedName>
</protein>